<evidence type="ECO:0008006" key="4">
    <source>
        <dbReference type="Google" id="ProtNLM"/>
    </source>
</evidence>
<evidence type="ECO:0000313" key="3">
    <source>
        <dbReference type="Proteomes" id="UP000719412"/>
    </source>
</evidence>
<proteinExistence type="predicted"/>
<accession>A0A8J6H3R4</accession>
<organism evidence="2 3">
    <name type="scientific">Tenebrio molitor</name>
    <name type="common">Yellow mealworm beetle</name>
    <dbReference type="NCBI Taxonomy" id="7067"/>
    <lineage>
        <taxon>Eukaryota</taxon>
        <taxon>Metazoa</taxon>
        <taxon>Ecdysozoa</taxon>
        <taxon>Arthropoda</taxon>
        <taxon>Hexapoda</taxon>
        <taxon>Insecta</taxon>
        <taxon>Pterygota</taxon>
        <taxon>Neoptera</taxon>
        <taxon>Endopterygota</taxon>
        <taxon>Coleoptera</taxon>
        <taxon>Polyphaga</taxon>
        <taxon>Cucujiformia</taxon>
        <taxon>Tenebrionidae</taxon>
        <taxon>Tenebrio</taxon>
    </lineage>
</organism>
<gene>
    <name evidence="2" type="ORF">GEV33_015208</name>
</gene>
<dbReference type="Proteomes" id="UP000719412">
    <property type="component" value="Unassembled WGS sequence"/>
</dbReference>
<feature type="region of interest" description="Disordered" evidence="1">
    <location>
        <begin position="1"/>
        <end position="22"/>
    </location>
</feature>
<evidence type="ECO:0000256" key="1">
    <source>
        <dbReference type="SAM" id="MobiDB-lite"/>
    </source>
</evidence>
<sequence length="474" mass="52960">MVVRRGSGAHSPATHAHSTSHSQTYTTLIHPWAPFPDGTRTRADLAVVVERVSLFLPPPYGQPLIDIHTHPWPGGGSFLRKNPPPSVGFEPTSAGTATSEHWFQEIEGTDFRPGTVGIQYLLIRVRPIQMPGQNESAARARLSYMRRFPALCCEAHSELTFIMQQNLCEQVALKKPSNGEHLFPKCTLCGTSTAPCTLQRKPYAKPVVLTATRKIVLTGNRNFASPGVDGIATFWWKSFSSIHGVVAERLMVNEIRNRLSSYPSVVGGRQNGSHPENRRFVQPIRSTTCPWPGWITRRLLTTFTTRSFYIFGKSDRLPTDSAMYRAVNLALGTKVKIRYDATFRLISLVPLRKGVFQGDSLSPLLSLYIGLRNAKGYLVDPLNRRNIKFTHLFYMDDLKLYLCDEKELRTALGTDSKYCQTAGVAFTLDKCAVVRVFQLSAKNKIVATNVLAVPLLSYSFGIDELKYLDREPGN</sequence>
<reference evidence="2" key="1">
    <citation type="journal article" date="2020" name="J Insects Food Feed">
        <title>The yellow mealworm (Tenebrio molitor) genome: a resource for the emerging insects as food and feed industry.</title>
        <authorList>
            <person name="Eriksson T."/>
            <person name="Andere A."/>
            <person name="Kelstrup H."/>
            <person name="Emery V."/>
            <person name="Picard C."/>
        </authorList>
    </citation>
    <scope>NUCLEOTIDE SEQUENCE</scope>
    <source>
        <strain evidence="2">Stoneville</strain>
        <tissue evidence="2">Whole head</tissue>
    </source>
</reference>
<evidence type="ECO:0000313" key="2">
    <source>
        <dbReference type="EMBL" id="KAH0807583.1"/>
    </source>
</evidence>
<protein>
    <recommendedName>
        <fullName evidence="4">Reverse transcriptase domain-containing protein</fullName>
    </recommendedName>
</protein>
<dbReference type="EMBL" id="JABDTM020030055">
    <property type="protein sequence ID" value="KAH0807583.1"/>
    <property type="molecule type" value="Genomic_DNA"/>
</dbReference>
<comment type="caution">
    <text evidence="2">The sequence shown here is derived from an EMBL/GenBank/DDBJ whole genome shotgun (WGS) entry which is preliminary data.</text>
</comment>
<reference evidence="2" key="2">
    <citation type="submission" date="2021-08" db="EMBL/GenBank/DDBJ databases">
        <authorList>
            <person name="Eriksson T."/>
        </authorList>
    </citation>
    <scope>NUCLEOTIDE SEQUENCE</scope>
    <source>
        <strain evidence="2">Stoneville</strain>
        <tissue evidence="2">Whole head</tissue>
    </source>
</reference>
<name>A0A8J6H3R4_TENMO</name>
<dbReference type="AlphaFoldDB" id="A0A8J6H3R4"/>
<keyword evidence="3" id="KW-1185">Reference proteome</keyword>
<feature type="compositionally biased region" description="Low complexity" evidence="1">
    <location>
        <begin position="8"/>
        <end position="22"/>
    </location>
</feature>